<keyword evidence="2" id="KW-1185">Reference proteome</keyword>
<gene>
    <name evidence="1" type="ORF">AVEN_140650_1</name>
</gene>
<evidence type="ECO:0008006" key="3">
    <source>
        <dbReference type="Google" id="ProtNLM"/>
    </source>
</evidence>
<reference evidence="1 2" key="1">
    <citation type="journal article" date="2019" name="Sci. Rep.">
        <title>Orb-weaving spider Araneus ventricosus genome elucidates the spidroin gene catalogue.</title>
        <authorList>
            <person name="Kono N."/>
            <person name="Nakamura H."/>
            <person name="Ohtoshi R."/>
            <person name="Moran D.A.P."/>
            <person name="Shinohara A."/>
            <person name="Yoshida Y."/>
            <person name="Fujiwara M."/>
            <person name="Mori M."/>
            <person name="Tomita M."/>
            <person name="Arakawa K."/>
        </authorList>
    </citation>
    <scope>NUCLEOTIDE SEQUENCE [LARGE SCALE GENOMIC DNA]</scope>
</reference>
<protein>
    <recommendedName>
        <fullName evidence="3">Retrovirus-related Pol polyprotein from transposon TNT 1-94</fullName>
    </recommendedName>
</protein>
<accession>A0A4Y2C4U5</accession>
<evidence type="ECO:0000313" key="2">
    <source>
        <dbReference type="Proteomes" id="UP000499080"/>
    </source>
</evidence>
<proteinExistence type="predicted"/>
<dbReference type="EMBL" id="BGPR01000146">
    <property type="protein sequence ID" value="GBL99179.1"/>
    <property type="molecule type" value="Genomic_DNA"/>
</dbReference>
<sequence>MDTELKYCVDQFDGSNFAAWARRIESIFVEKNVDKFLSKEADETKENEVSASKKTYALMLSFLSAKVLVSLSEENTCTSIYQKLKSTYLRDRAVNQILIRKRLAMLKQKKEVSMQEHLNEINGLVNQLNSFVMKISDMDIIVYILMPLTPEYDSTKSAIENQP</sequence>
<dbReference type="OrthoDB" id="8042871at2759"/>
<organism evidence="1 2">
    <name type="scientific">Araneus ventricosus</name>
    <name type="common">Orbweaver spider</name>
    <name type="synonym">Epeira ventricosa</name>
    <dbReference type="NCBI Taxonomy" id="182803"/>
    <lineage>
        <taxon>Eukaryota</taxon>
        <taxon>Metazoa</taxon>
        <taxon>Ecdysozoa</taxon>
        <taxon>Arthropoda</taxon>
        <taxon>Chelicerata</taxon>
        <taxon>Arachnida</taxon>
        <taxon>Araneae</taxon>
        <taxon>Araneomorphae</taxon>
        <taxon>Entelegynae</taxon>
        <taxon>Araneoidea</taxon>
        <taxon>Araneidae</taxon>
        <taxon>Araneus</taxon>
    </lineage>
</organism>
<dbReference type="Proteomes" id="UP000499080">
    <property type="component" value="Unassembled WGS sequence"/>
</dbReference>
<dbReference type="Pfam" id="PF14223">
    <property type="entry name" value="Retrotran_gag_2"/>
    <property type="match status" value="1"/>
</dbReference>
<name>A0A4Y2C4U5_ARAVE</name>
<evidence type="ECO:0000313" key="1">
    <source>
        <dbReference type="EMBL" id="GBL99179.1"/>
    </source>
</evidence>
<comment type="caution">
    <text evidence="1">The sequence shown here is derived from an EMBL/GenBank/DDBJ whole genome shotgun (WGS) entry which is preliminary data.</text>
</comment>
<dbReference type="AlphaFoldDB" id="A0A4Y2C4U5"/>